<feature type="domain" description="DUF4328" evidence="2">
    <location>
        <begin position="165"/>
        <end position="301"/>
    </location>
</feature>
<keyword evidence="1" id="KW-0472">Membrane</keyword>
<sequence>MPINARRINVFQTQQEPPSGSFHTPLTYNLRRPICMINVRVGEPLLPHLAATRPMLTKSDSPPVDAACVQHPDQLAAGTCIRCGSFVCEKCQERDARACSFCRASLRQRPLPSSTPWAIVATCGIGLQAVAELAHIAVRIWVFSFVQAIGYTRTEAISIYAMSITAVSIAKAVIWLLSAVYFLTWQYRAVRIAGLIDVSQASPRWAILSWFVPGMNLFKPYQILRDLWLDLGGAASRTTLIRAWWCIGLLTLTLGVWNQSMVLLGEIVGISFDALRRTQIAQSAMFLLATVLCVGVVVRIQRRLVQLKAEVLRAP</sequence>
<organism evidence="3 4">
    <name type="scientific">Myxococcus llanfairpwllgwyngyllgogerychwyrndrobwllllantysiliogogogochensis</name>
    <dbReference type="NCBI Taxonomy" id="2590453"/>
    <lineage>
        <taxon>Bacteria</taxon>
        <taxon>Pseudomonadati</taxon>
        <taxon>Myxococcota</taxon>
        <taxon>Myxococcia</taxon>
        <taxon>Myxococcales</taxon>
        <taxon>Cystobacterineae</taxon>
        <taxon>Myxococcaceae</taxon>
        <taxon>Myxococcus</taxon>
    </lineage>
</organism>
<feature type="transmembrane region" description="Helical" evidence="1">
    <location>
        <begin position="280"/>
        <end position="298"/>
    </location>
</feature>
<dbReference type="EMBL" id="VIFM01000389">
    <property type="protein sequence ID" value="TQF09119.1"/>
    <property type="molecule type" value="Genomic_DNA"/>
</dbReference>
<dbReference type="AlphaFoldDB" id="A0A540WJC3"/>
<protein>
    <submittedName>
        <fullName evidence="3">DUF4328 domain-containing protein</fullName>
    </submittedName>
</protein>
<comment type="caution">
    <text evidence="3">The sequence shown here is derived from an EMBL/GenBank/DDBJ whole genome shotgun (WGS) entry which is preliminary data.</text>
</comment>
<evidence type="ECO:0000256" key="1">
    <source>
        <dbReference type="SAM" id="Phobius"/>
    </source>
</evidence>
<dbReference type="Pfam" id="PF14219">
    <property type="entry name" value="DUF4328"/>
    <property type="match status" value="1"/>
</dbReference>
<dbReference type="Proteomes" id="UP000315369">
    <property type="component" value="Unassembled WGS sequence"/>
</dbReference>
<accession>A0A540WJC3</accession>
<keyword evidence="1" id="KW-1133">Transmembrane helix</keyword>
<dbReference type="InterPro" id="IPR025565">
    <property type="entry name" value="DUF4328"/>
</dbReference>
<feature type="transmembrane region" description="Helical" evidence="1">
    <location>
        <begin position="243"/>
        <end position="260"/>
    </location>
</feature>
<evidence type="ECO:0000259" key="2">
    <source>
        <dbReference type="Pfam" id="PF14219"/>
    </source>
</evidence>
<keyword evidence="4" id="KW-1185">Reference proteome</keyword>
<evidence type="ECO:0000313" key="4">
    <source>
        <dbReference type="Proteomes" id="UP000315369"/>
    </source>
</evidence>
<keyword evidence="1" id="KW-0812">Transmembrane</keyword>
<reference evidence="3 4" key="1">
    <citation type="submission" date="2019-06" db="EMBL/GenBank/DDBJ databases">
        <authorList>
            <person name="Livingstone P."/>
            <person name="Whitworth D."/>
        </authorList>
    </citation>
    <scope>NUCLEOTIDE SEQUENCE [LARGE SCALE GENOMIC DNA]</scope>
    <source>
        <strain evidence="3 4">AM401</strain>
    </source>
</reference>
<name>A0A540WJC3_9BACT</name>
<feature type="transmembrane region" description="Helical" evidence="1">
    <location>
        <begin position="157"/>
        <end position="183"/>
    </location>
</feature>
<gene>
    <name evidence="3" type="ORF">FJV41_46280</name>
</gene>
<dbReference type="OrthoDB" id="5382537at2"/>
<feature type="transmembrane region" description="Helical" evidence="1">
    <location>
        <begin position="117"/>
        <end position="137"/>
    </location>
</feature>
<evidence type="ECO:0000313" key="3">
    <source>
        <dbReference type="EMBL" id="TQF09119.1"/>
    </source>
</evidence>
<proteinExistence type="predicted"/>